<evidence type="ECO:0000256" key="5">
    <source>
        <dbReference type="ARBA" id="ARBA00023136"/>
    </source>
</evidence>
<feature type="domain" description="Clathrin/coatomer adaptor adaptin-like N-terminal" evidence="8">
    <location>
        <begin position="33"/>
        <end position="561"/>
    </location>
</feature>
<dbReference type="GO" id="GO:0048203">
    <property type="term" value="P:vesicle targeting, trans-Golgi to endosome"/>
    <property type="evidence" value="ECO:0007669"/>
    <property type="project" value="EnsemblFungi"/>
</dbReference>
<name>C5MAB0_CANTT</name>
<dbReference type="InterPro" id="IPR011989">
    <property type="entry name" value="ARM-like"/>
</dbReference>
<feature type="region of interest" description="Disordered" evidence="7">
    <location>
        <begin position="648"/>
        <end position="703"/>
    </location>
</feature>
<dbReference type="VEuPathDB" id="FungiDB:CTRG_02422"/>
<evidence type="ECO:0000259" key="8">
    <source>
        <dbReference type="Pfam" id="PF01602"/>
    </source>
</evidence>
<evidence type="ECO:0000256" key="3">
    <source>
        <dbReference type="ARBA" id="ARBA00022448"/>
    </source>
</evidence>
<dbReference type="GO" id="GO:0006896">
    <property type="term" value="P:Golgi to vacuole transport"/>
    <property type="evidence" value="ECO:0007669"/>
    <property type="project" value="EnsemblFungi"/>
</dbReference>
<comment type="subcellular location">
    <subcellularLocation>
        <location evidence="1">Endomembrane system</location>
    </subcellularLocation>
</comment>
<dbReference type="InterPro" id="IPR016024">
    <property type="entry name" value="ARM-type_fold"/>
</dbReference>
<dbReference type="GO" id="GO:0030121">
    <property type="term" value="C:AP-1 adaptor complex"/>
    <property type="evidence" value="ECO:0007669"/>
    <property type="project" value="EnsemblFungi"/>
</dbReference>
<keyword evidence="10" id="KW-1185">Reference proteome</keyword>
<dbReference type="InterPro" id="IPR026739">
    <property type="entry name" value="AP_beta"/>
</dbReference>
<dbReference type="Gene3D" id="1.25.10.10">
    <property type="entry name" value="Leucine-rich Repeat Variant"/>
    <property type="match status" value="1"/>
</dbReference>
<organism evidence="9 10">
    <name type="scientific">Candida tropicalis (strain ATCC MYA-3404 / T1)</name>
    <name type="common">Yeast</name>
    <dbReference type="NCBI Taxonomy" id="294747"/>
    <lineage>
        <taxon>Eukaryota</taxon>
        <taxon>Fungi</taxon>
        <taxon>Dikarya</taxon>
        <taxon>Ascomycota</taxon>
        <taxon>Saccharomycotina</taxon>
        <taxon>Pichiomycetes</taxon>
        <taxon>Debaryomycetaceae</taxon>
        <taxon>Candida/Lodderomyces clade</taxon>
        <taxon>Candida</taxon>
    </lineage>
</organism>
<reference evidence="9 10" key="1">
    <citation type="journal article" date="2009" name="Nature">
        <title>Evolution of pathogenicity and sexual reproduction in eight Candida genomes.</title>
        <authorList>
            <person name="Butler G."/>
            <person name="Rasmussen M.D."/>
            <person name="Lin M.F."/>
            <person name="Santos M.A."/>
            <person name="Sakthikumar S."/>
            <person name="Munro C.A."/>
            <person name="Rheinbay E."/>
            <person name="Grabherr M."/>
            <person name="Forche A."/>
            <person name="Reedy J.L."/>
            <person name="Agrafioti I."/>
            <person name="Arnaud M.B."/>
            <person name="Bates S."/>
            <person name="Brown A.J."/>
            <person name="Brunke S."/>
            <person name="Costanzo M.C."/>
            <person name="Fitzpatrick D.A."/>
            <person name="de Groot P.W."/>
            <person name="Harris D."/>
            <person name="Hoyer L.L."/>
            <person name="Hube B."/>
            <person name="Klis F.M."/>
            <person name="Kodira C."/>
            <person name="Lennard N."/>
            <person name="Logue M.E."/>
            <person name="Martin R."/>
            <person name="Neiman A.M."/>
            <person name="Nikolaou E."/>
            <person name="Quail M.A."/>
            <person name="Quinn J."/>
            <person name="Santos M.C."/>
            <person name="Schmitzberger F.F."/>
            <person name="Sherlock G."/>
            <person name="Shah P."/>
            <person name="Silverstein K.A."/>
            <person name="Skrzypek M.S."/>
            <person name="Soll D."/>
            <person name="Staggs R."/>
            <person name="Stansfield I."/>
            <person name="Stumpf M.P."/>
            <person name="Sudbery P.E."/>
            <person name="Srikantha T."/>
            <person name="Zeng Q."/>
            <person name="Berman J."/>
            <person name="Berriman M."/>
            <person name="Heitman J."/>
            <person name="Gow N.A."/>
            <person name="Lorenz M.C."/>
            <person name="Birren B.W."/>
            <person name="Kellis M."/>
            <person name="Cuomo C.A."/>
        </authorList>
    </citation>
    <scope>NUCLEOTIDE SEQUENCE [LARGE SCALE GENOMIC DNA]</scope>
    <source>
        <strain evidence="10">ATCC MYA-3404 / T1</strain>
    </source>
</reference>
<keyword evidence="4 6" id="KW-0653">Protein transport</keyword>
<feature type="compositionally biased region" description="Low complexity" evidence="7">
    <location>
        <begin position="716"/>
        <end position="729"/>
    </location>
</feature>
<dbReference type="InterPro" id="IPR002553">
    <property type="entry name" value="Clathrin/coatomer_adapt-like_N"/>
</dbReference>
<feature type="region of interest" description="Disordered" evidence="7">
    <location>
        <begin position="716"/>
        <end position="760"/>
    </location>
</feature>
<dbReference type="RefSeq" id="XP_002548125.1">
    <property type="nucleotide sequence ID" value="XM_002548079.1"/>
</dbReference>
<comment type="similarity">
    <text evidence="2 6">Belongs to the adaptor complexes large subunit family.</text>
</comment>
<sequence length="760" mass="85408">MSTSYKQTINKNFIKVNSILEKKLRKFLVGPKKGETFELKNALVSQYKHERKDAIQRVIQAMTVGKDVSSLFPDVLKNIATYDLEQKKLVYLYLMNYAKSNPELCILAVNTFVQDTEDPNPLIRALAIRTMGCIRVAKMVEYLEIPLHRTIADENPYVRKTAAICVAKLFDLNPEMCVEYGFLDDLKKLLEDSNPMVVANAINALHEIRDMNTDPNLTVLALNREVINSLLLCLNECTEWGRITILSTLTEYDTSDPEEANHIMERVIPQLQHVNPSVVLSSIKAILHHLQAIPVTAQRNTILKKLSAPLVSLVSTSIPEAQYVGLKNIRIILEKYPNVFSKELRVFFIKYSDPLYLKLEKLEIMIRLASEQNSALLLGELKEYAMEFEPALVTKAIKSIGAVAIKLQDSVVKAVNLLNEIIDERGGDLIINEAVVGLTNILRRYPGKNDLATLIIPIISNHVDELDKNEALSGYIWLLGEYPKYFSGLHEKLSSLIDSFLEYDSILQLNILTTVVKINLELPGGQYSNLLQRILELATKDCENADVRDKAYIYWRLLSSSSTEQQQKKIVLTKLPPIETTISSFSPALLETLMNELTTLSSVYYKPAKSFIDPSAYSRVPVGTKDKSRIEDLKNMAKEEIINHSRDDNLLDFDDDDEGDADNGATGSGNVGNLLDELNDLFSTPPPPGAPQNNEHQQNVPSSTNDILSLFNTIPQQQPTQQQQQQQQQSTHGFENLSVSGNSTTSNKNSNINNDLLDLF</sequence>
<comment type="function">
    <text evidence="6">Adaptins are components of the adaptor complexes which link clathrin to receptors in coated vesicles. Clathrin-associated protein complexes are believed to interact with the cytoplasmic tails of membrane proteins, leading to their selection and concentration.</text>
</comment>
<proteinExistence type="inferred from homology"/>
<dbReference type="SUPFAM" id="SSF48371">
    <property type="entry name" value="ARM repeat"/>
    <property type="match status" value="1"/>
</dbReference>
<dbReference type="GeneID" id="8301713"/>
<dbReference type="PIRSF" id="PIRSF002291">
    <property type="entry name" value="AP_complex_beta"/>
    <property type="match status" value="1"/>
</dbReference>
<evidence type="ECO:0000256" key="2">
    <source>
        <dbReference type="ARBA" id="ARBA00006613"/>
    </source>
</evidence>
<dbReference type="GO" id="GO:0030276">
    <property type="term" value="F:clathrin binding"/>
    <property type="evidence" value="ECO:0007669"/>
    <property type="project" value="EnsemblFungi"/>
</dbReference>
<dbReference type="HOGENOM" id="CLU_006320_4_0_1"/>
<protein>
    <recommendedName>
        <fullName evidence="6">AP complex subunit beta</fullName>
    </recommendedName>
</protein>
<dbReference type="InterPro" id="IPR016342">
    <property type="entry name" value="AP_complex_bsu_1_2_4"/>
</dbReference>
<dbReference type="AlphaFoldDB" id="C5MAB0"/>
<feature type="compositionally biased region" description="Low complexity" evidence="7">
    <location>
        <begin position="738"/>
        <end position="754"/>
    </location>
</feature>
<gene>
    <name evidence="9" type="ORF">CTRG_02422</name>
</gene>
<feature type="compositionally biased region" description="Acidic residues" evidence="7">
    <location>
        <begin position="650"/>
        <end position="661"/>
    </location>
</feature>
<keyword evidence="3 6" id="KW-0813">Transport</keyword>
<evidence type="ECO:0000256" key="4">
    <source>
        <dbReference type="ARBA" id="ARBA00022927"/>
    </source>
</evidence>
<evidence type="ECO:0000256" key="7">
    <source>
        <dbReference type="SAM" id="MobiDB-lite"/>
    </source>
</evidence>
<evidence type="ECO:0000256" key="1">
    <source>
        <dbReference type="ARBA" id="ARBA00004308"/>
    </source>
</evidence>
<evidence type="ECO:0000313" key="9">
    <source>
        <dbReference type="EMBL" id="EER33604.1"/>
    </source>
</evidence>
<dbReference type="GO" id="GO:0006886">
    <property type="term" value="P:intracellular protein transport"/>
    <property type="evidence" value="ECO:0007669"/>
    <property type="project" value="InterPro"/>
</dbReference>
<dbReference type="EMBL" id="GG692397">
    <property type="protein sequence ID" value="EER33604.1"/>
    <property type="molecule type" value="Genomic_DNA"/>
</dbReference>
<dbReference type="STRING" id="294747.C5MAB0"/>
<accession>C5MAB0</accession>
<dbReference type="GO" id="GO:0005829">
    <property type="term" value="C:cytosol"/>
    <property type="evidence" value="ECO:0007669"/>
    <property type="project" value="GOC"/>
</dbReference>
<dbReference type="eggNOG" id="KOG1061">
    <property type="taxonomic scope" value="Eukaryota"/>
</dbReference>
<evidence type="ECO:0000313" key="10">
    <source>
        <dbReference type="Proteomes" id="UP000002037"/>
    </source>
</evidence>
<dbReference type="Pfam" id="PF01602">
    <property type="entry name" value="Adaptin_N"/>
    <property type="match status" value="1"/>
</dbReference>
<dbReference type="PANTHER" id="PTHR11134">
    <property type="entry name" value="ADAPTOR COMPLEX SUBUNIT BETA FAMILY MEMBER"/>
    <property type="match status" value="1"/>
</dbReference>
<feature type="compositionally biased region" description="Polar residues" evidence="7">
    <location>
        <begin position="691"/>
        <end position="703"/>
    </location>
</feature>
<dbReference type="OrthoDB" id="10254310at2759"/>
<keyword evidence="5 6" id="KW-0472">Membrane</keyword>
<dbReference type="Proteomes" id="UP000002037">
    <property type="component" value="Unassembled WGS sequence"/>
</dbReference>
<dbReference type="KEGG" id="ctp:CTRG_02422"/>
<evidence type="ECO:0000256" key="6">
    <source>
        <dbReference type="PIRNR" id="PIRNR002291"/>
    </source>
</evidence>